<organism evidence="1 2">
    <name type="scientific">Crucibulum laeve</name>
    <dbReference type="NCBI Taxonomy" id="68775"/>
    <lineage>
        <taxon>Eukaryota</taxon>
        <taxon>Fungi</taxon>
        <taxon>Dikarya</taxon>
        <taxon>Basidiomycota</taxon>
        <taxon>Agaricomycotina</taxon>
        <taxon>Agaricomycetes</taxon>
        <taxon>Agaricomycetidae</taxon>
        <taxon>Agaricales</taxon>
        <taxon>Agaricineae</taxon>
        <taxon>Nidulariaceae</taxon>
        <taxon>Crucibulum</taxon>
    </lineage>
</organism>
<dbReference type="Proteomes" id="UP000308652">
    <property type="component" value="Unassembled WGS sequence"/>
</dbReference>
<evidence type="ECO:0000313" key="2">
    <source>
        <dbReference type="Proteomes" id="UP000308652"/>
    </source>
</evidence>
<sequence length="245" mass="27873">MQIRAENESFDSSNLNIIHVVRDLRNLTINPPSFDDSSGTIQTLSTSTPEINHPTPFILTPSRYPTHIYETASHLSGHTDPWDFYTLWWQILSYWFPAIEGYIIQQNWETPDHGEALSGQFPSMLLEQVTFAVLYAGQPLVLLQIRGTLDSTDSTRRLAREAARQQFDRAALWSGHPTLCVISAMGKRWNAFARPTDMTSEEAEATLGYDWFGEWTENVVSTSSYEILGACFRMLKVAGERFLVF</sequence>
<reference evidence="1 2" key="1">
    <citation type="journal article" date="2019" name="Nat. Ecol. Evol.">
        <title>Megaphylogeny resolves global patterns of mushroom evolution.</title>
        <authorList>
            <person name="Varga T."/>
            <person name="Krizsan K."/>
            <person name="Foldi C."/>
            <person name="Dima B."/>
            <person name="Sanchez-Garcia M."/>
            <person name="Sanchez-Ramirez S."/>
            <person name="Szollosi G.J."/>
            <person name="Szarkandi J.G."/>
            <person name="Papp V."/>
            <person name="Albert L."/>
            <person name="Andreopoulos W."/>
            <person name="Angelini C."/>
            <person name="Antonin V."/>
            <person name="Barry K.W."/>
            <person name="Bougher N.L."/>
            <person name="Buchanan P."/>
            <person name="Buyck B."/>
            <person name="Bense V."/>
            <person name="Catcheside P."/>
            <person name="Chovatia M."/>
            <person name="Cooper J."/>
            <person name="Damon W."/>
            <person name="Desjardin D."/>
            <person name="Finy P."/>
            <person name="Geml J."/>
            <person name="Haridas S."/>
            <person name="Hughes K."/>
            <person name="Justo A."/>
            <person name="Karasinski D."/>
            <person name="Kautmanova I."/>
            <person name="Kiss B."/>
            <person name="Kocsube S."/>
            <person name="Kotiranta H."/>
            <person name="LaButti K.M."/>
            <person name="Lechner B.E."/>
            <person name="Liimatainen K."/>
            <person name="Lipzen A."/>
            <person name="Lukacs Z."/>
            <person name="Mihaltcheva S."/>
            <person name="Morgado L.N."/>
            <person name="Niskanen T."/>
            <person name="Noordeloos M.E."/>
            <person name="Ohm R.A."/>
            <person name="Ortiz-Santana B."/>
            <person name="Ovrebo C."/>
            <person name="Racz N."/>
            <person name="Riley R."/>
            <person name="Savchenko A."/>
            <person name="Shiryaev A."/>
            <person name="Soop K."/>
            <person name="Spirin V."/>
            <person name="Szebenyi C."/>
            <person name="Tomsovsky M."/>
            <person name="Tulloss R.E."/>
            <person name="Uehling J."/>
            <person name="Grigoriev I.V."/>
            <person name="Vagvolgyi C."/>
            <person name="Papp T."/>
            <person name="Martin F.M."/>
            <person name="Miettinen O."/>
            <person name="Hibbett D.S."/>
            <person name="Nagy L.G."/>
        </authorList>
    </citation>
    <scope>NUCLEOTIDE SEQUENCE [LARGE SCALE GENOMIC DNA]</scope>
    <source>
        <strain evidence="1 2">CBS 166.37</strain>
    </source>
</reference>
<dbReference type="AlphaFoldDB" id="A0A5C3LRW4"/>
<accession>A0A5C3LRW4</accession>
<keyword evidence="2" id="KW-1185">Reference proteome</keyword>
<proteinExistence type="predicted"/>
<evidence type="ECO:0008006" key="3">
    <source>
        <dbReference type="Google" id="ProtNLM"/>
    </source>
</evidence>
<name>A0A5C3LRW4_9AGAR</name>
<gene>
    <name evidence="1" type="ORF">BDQ12DRAFT_655175</name>
</gene>
<dbReference type="EMBL" id="ML213618">
    <property type="protein sequence ID" value="TFK35844.1"/>
    <property type="molecule type" value="Genomic_DNA"/>
</dbReference>
<evidence type="ECO:0000313" key="1">
    <source>
        <dbReference type="EMBL" id="TFK35844.1"/>
    </source>
</evidence>
<protein>
    <recommendedName>
        <fullName evidence="3">Fungal-type protein kinase domain-containing protein</fullName>
    </recommendedName>
</protein>
<dbReference type="OrthoDB" id="5362978at2759"/>